<dbReference type="Proteomes" id="UP000054270">
    <property type="component" value="Unassembled WGS sequence"/>
</dbReference>
<feature type="non-terminal residue" evidence="3">
    <location>
        <position position="554"/>
    </location>
</feature>
<accession>A0A0D2LS31</accession>
<dbReference type="OMA" id="ITIWDES"/>
<organism evidence="3 4">
    <name type="scientific">Hypholoma sublateritium (strain FD-334 SS-4)</name>
    <dbReference type="NCBI Taxonomy" id="945553"/>
    <lineage>
        <taxon>Eukaryota</taxon>
        <taxon>Fungi</taxon>
        <taxon>Dikarya</taxon>
        <taxon>Basidiomycota</taxon>
        <taxon>Agaricomycotina</taxon>
        <taxon>Agaricomycetes</taxon>
        <taxon>Agaricomycetidae</taxon>
        <taxon>Agaricales</taxon>
        <taxon>Agaricineae</taxon>
        <taxon>Strophariaceae</taxon>
        <taxon>Hypholoma</taxon>
    </lineage>
</organism>
<dbReference type="AlphaFoldDB" id="A0A0D2LS31"/>
<feature type="domain" description="MULE transposase" evidence="2">
    <location>
        <begin position="305"/>
        <end position="400"/>
    </location>
</feature>
<proteinExistence type="predicted"/>
<evidence type="ECO:0000256" key="1">
    <source>
        <dbReference type="SAM" id="MobiDB-lite"/>
    </source>
</evidence>
<dbReference type="OrthoDB" id="2437251at2759"/>
<keyword evidence="4" id="KW-1185">Reference proteome</keyword>
<dbReference type="Pfam" id="PF10551">
    <property type="entry name" value="MULE"/>
    <property type="match status" value="1"/>
</dbReference>
<protein>
    <recommendedName>
        <fullName evidence="2">MULE transposase domain-containing protein</fullName>
    </recommendedName>
</protein>
<sequence>MDSSKKKCGACKFFKNVDSANFNKTRDGYAAVCKQCSEKRIQKWREKKTQKTQAMHISSDSEDEDSSDEAEEALRVKLGNVKMADFLREISSTEKIAKFTAMVELPDDLKKPDARQSADGLASAIWSELKYRFVYHSRYVSKRTASTRYIYHCAQNKDRQQQSKKKVGEGIKQRDKEQMAAFKCDGWLHITIWDESNSALVKLKHDTEHIPYWSIDLWDEILKSHPTPTFSRRSIHSLWHEESSKKWKRDPNELKSAKILIEEAAKIKKLYSVEPISLPEEPGFTAIAFSLPEVLRKWGGRIREISLDSAWNTNGSNYEVYALLGEISGSGCPLGYLLIQSGKDGAAGAKERFIKKLLEHFHKVWKICPIITLTDKDISEINAFAAEFPSAKHQLCFWHCLRAIKTRLSILRRRPKFYDVKEAVGEFNWIDPDFVPNTAPEPTPTAPRLTIRLNGRVQAIIPRTVTLRTAQRESDAADELDDEHLEAEDEDLLGEVDRLLDRNSQDSEDGPDWMFDKDETVSKDPEYIFCPAPHRQQILHLFTKHFCQHPIFPE</sequence>
<gene>
    <name evidence="3" type="ORF">HYPSUDRAFT_151406</name>
</gene>
<evidence type="ECO:0000259" key="2">
    <source>
        <dbReference type="Pfam" id="PF10551"/>
    </source>
</evidence>
<feature type="region of interest" description="Disordered" evidence="1">
    <location>
        <begin position="47"/>
        <end position="71"/>
    </location>
</feature>
<evidence type="ECO:0000313" key="3">
    <source>
        <dbReference type="EMBL" id="KJA13618.1"/>
    </source>
</evidence>
<name>A0A0D2LS31_HYPSF</name>
<dbReference type="EMBL" id="KN817726">
    <property type="protein sequence ID" value="KJA13618.1"/>
    <property type="molecule type" value="Genomic_DNA"/>
</dbReference>
<feature type="compositionally biased region" description="Acidic residues" evidence="1">
    <location>
        <begin position="60"/>
        <end position="71"/>
    </location>
</feature>
<dbReference type="InterPro" id="IPR018289">
    <property type="entry name" value="MULE_transposase_dom"/>
</dbReference>
<evidence type="ECO:0000313" key="4">
    <source>
        <dbReference type="Proteomes" id="UP000054270"/>
    </source>
</evidence>
<dbReference type="STRING" id="945553.A0A0D2LS31"/>
<reference evidence="4" key="1">
    <citation type="submission" date="2014-04" db="EMBL/GenBank/DDBJ databases">
        <title>Evolutionary Origins and Diversification of the Mycorrhizal Mutualists.</title>
        <authorList>
            <consortium name="DOE Joint Genome Institute"/>
            <consortium name="Mycorrhizal Genomics Consortium"/>
            <person name="Kohler A."/>
            <person name="Kuo A."/>
            <person name="Nagy L.G."/>
            <person name="Floudas D."/>
            <person name="Copeland A."/>
            <person name="Barry K.W."/>
            <person name="Cichocki N."/>
            <person name="Veneault-Fourrey C."/>
            <person name="LaButti K."/>
            <person name="Lindquist E.A."/>
            <person name="Lipzen A."/>
            <person name="Lundell T."/>
            <person name="Morin E."/>
            <person name="Murat C."/>
            <person name="Riley R."/>
            <person name="Ohm R."/>
            <person name="Sun H."/>
            <person name="Tunlid A."/>
            <person name="Henrissat B."/>
            <person name="Grigoriev I.V."/>
            <person name="Hibbett D.S."/>
            <person name="Martin F."/>
        </authorList>
    </citation>
    <scope>NUCLEOTIDE SEQUENCE [LARGE SCALE GENOMIC DNA]</scope>
    <source>
        <strain evidence="4">FD-334 SS-4</strain>
    </source>
</reference>